<dbReference type="EMBL" id="SHKW01000001">
    <property type="protein sequence ID" value="RZU42504.1"/>
    <property type="molecule type" value="Genomic_DNA"/>
</dbReference>
<name>A0A4Q7YYE9_9BACT</name>
<evidence type="ECO:0000313" key="3">
    <source>
        <dbReference type="Proteomes" id="UP000292958"/>
    </source>
</evidence>
<feature type="transmembrane region" description="Helical" evidence="1">
    <location>
        <begin position="12"/>
        <end position="31"/>
    </location>
</feature>
<evidence type="ECO:0000313" key="2">
    <source>
        <dbReference type="EMBL" id="RZU42504.1"/>
    </source>
</evidence>
<dbReference type="Proteomes" id="UP000292958">
    <property type="component" value="Unassembled WGS sequence"/>
</dbReference>
<evidence type="ECO:0000256" key="1">
    <source>
        <dbReference type="SAM" id="Phobius"/>
    </source>
</evidence>
<dbReference type="AlphaFoldDB" id="A0A4Q7YYE9"/>
<keyword evidence="1" id="KW-0812">Transmembrane</keyword>
<protein>
    <submittedName>
        <fullName evidence="2">Uncharacterized protein</fullName>
    </submittedName>
</protein>
<proteinExistence type="predicted"/>
<reference evidence="2 3" key="1">
    <citation type="submission" date="2019-02" db="EMBL/GenBank/DDBJ databases">
        <title>Genomic Encyclopedia of Archaeal and Bacterial Type Strains, Phase II (KMG-II): from individual species to whole genera.</title>
        <authorList>
            <person name="Goeker M."/>
        </authorList>
    </citation>
    <scope>NUCLEOTIDE SEQUENCE [LARGE SCALE GENOMIC DNA]</scope>
    <source>
        <strain evidence="2 3">DSM 18101</strain>
    </source>
</reference>
<sequence>MVHHSRMRNYAWIWFAGFVAWLVDGIISLRLHSMQHAQLAFLVAMVFLAAGLFYRRQQR</sequence>
<feature type="transmembrane region" description="Helical" evidence="1">
    <location>
        <begin position="37"/>
        <end position="54"/>
    </location>
</feature>
<keyword evidence="1" id="KW-0472">Membrane</keyword>
<keyword evidence="3" id="KW-1185">Reference proteome</keyword>
<organism evidence="2 3">
    <name type="scientific">Edaphobacter modestus</name>
    <dbReference type="NCBI Taxonomy" id="388466"/>
    <lineage>
        <taxon>Bacteria</taxon>
        <taxon>Pseudomonadati</taxon>
        <taxon>Acidobacteriota</taxon>
        <taxon>Terriglobia</taxon>
        <taxon>Terriglobales</taxon>
        <taxon>Acidobacteriaceae</taxon>
        <taxon>Edaphobacter</taxon>
    </lineage>
</organism>
<comment type="caution">
    <text evidence="2">The sequence shown here is derived from an EMBL/GenBank/DDBJ whole genome shotgun (WGS) entry which is preliminary data.</text>
</comment>
<keyword evidence="1" id="KW-1133">Transmembrane helix</keyword>
<accession>A0A4Q7YYE9</accession>
<gene>
    <name evidence="2" type="ORF">BDD14_4094</name>
</gene>